<organism evidence="1 2">
    <name type="scientific">Taibaiella chishuiensis</name>
    <dbReference type="NCBI Taxonomy" id="1434707"/>
    <lineage>
        <taxon>Bacteria</taxon>
        <taxon>Pseudomonadati</taxon>
        <taxon>Bacteroidota</taxon>
        <taxon>Chitinophagia</taxon>
        <taxon>Chitinophagales</taxon>
        <taxon>Chitinophagaceae</taxon>
        <taxon>Taibaiella</taxon>
    </lineage>
</organism>
<dbReference type="Gene3D" id="1.10.1740.10">
    <property type="match status" value="1"/>
</dbReference>
<dbReference type="GO" id="GO:0003700">
    <property type="term" value="F:DNA-binding transcription factor activity"/>
    <property type="evidence" value="ECO:0007669"/>
    <property type="project" value="InterPro"/>
</dbReference>
<keyword evidence="2" id="KW-1185">Reference proteome</keyword>
<name>A0A2P8D8L8_9BACT</name>
<reference evidence="1 2" key="1">
    <citation type="submission" date="2018-03" db="EMBL/GenBank/DDBJ databases">
        <title>Genomic Encyclopedia of Type Strains, Phase III (KMG-III): the genomes of soil and plant-associated and newly described type strains.</title>
        <authorList>
            <person name="Whitman W."/>
        </authorList>
    </citation>
    <scope>NUCLEOTIDE SEQUENCE [LARGE SCALE GENOMIC DNA]</scope>
    <source>
        <strain evidence="1 2">CGMCC 1.12700</strain>
    </source>
</reference>
<dbReference type="OrthoDB" id="9803470at2"/>
<proteinExistence type="predicted"/>
<dbReference type="SUPFAM" id="SSF88946">
    <property type="entry name" value="Sigma2 domain of RNA polymerase sigma factors"/>
    <property type="match status" value="1"/>
</dbReference>
<dbReference type="AlphaFoldDB" id="A0A2P8D8L8"/>
<comment type="caution">
    <text evidence="1">The sequence shown here is derived from an EMBL/GenBank/DDBJ whole genome shotgun (WGS) entry which is preliminary data.</text>
</comment>
<dbReference type="InterPro" id="IPR013325">
    <property type="entry name" value="RNA_pol_sigma_r2"/>
</dbReference>
<evidence type="ECO:0000313" key="2">
    <source>
        <dbReference type="Proteomes" id="UP000240572"/>
    </source>
</evidence>
<gene>
    <name evidence="1" type="ORF">B0I18_102545</name>
</gene>
<dbReference type="EMBL" id="PYGD01000002">
    <property type="protein sequence ID" value="PSK93575.1"/>
    <property type="molecule type" value="Genomic_DNA"/>
</dbReference>
<accession>A0A2P8D8L8</accession>
<evidence type="ECO:0000313" key="1">
    <source>
        <dbReference type="EMBL" id="PSK93575.1"/>
    </source>
</evidence>
<dbReference type="Proteomes" id="UP000240572">
    <property type="component" value="Unassembled WGS sequence"/>
</dbReference>
<dbReference type="RefSeq" id="WP_106522569.1">
    <property type="nucleotide sequence ID" value="NZ_PYGD01000002.1"/>
</dbReference>
<protein>
    <submittedName>
        <fullName evidence="1">Uncharacterized protein</fullName>
    </submittedName>
</protein>
<sequence>MTEEIFKEQALSASRRLEPMALSFTGSREEAENLLREAFFRAVANRESYNEAIQVQDWIQEIMYNIHTANYPEKIPPGNPYPNHNGTGNTASAVPEGVGRGFVRKGMIWLTGAGRYLQDIIKLGFQQYYLGYISQETIELIRHYLGSVKNKWYGERKEDCEQ</sequence>
<dbReference type="GO" id="GO:0006352">
    <property type="term" value="P:DNA-templated transcription initiation"/>
    <property type="evidence" value="ECO:0007669"/>
    <property type="project" value="InterPro"/>
</dbReference>